<gene>
    <name evidence="2" type="ORF">CJD38_00215</name>
</gene>
<feature type="signal peptide" evidence="1">
    <location>
        <begin position="1"/>
        <end position="16"/>
    </location>
</feature>
<dbReference type="Gene3D" id="3.40.50.1820">
    <property type="entry name" value="alpha/beta hydrolase"/>
    <property type="match status" value="1"/>
</dbReference>
<dbReference type="SUPFAM" id="SSF53474">
    <property type="entry name" value="alpha/beta-Hydrolases"/>
    <property type="match status" value="1"/>
</dbReference>
<keyword evidence="1" id="KW-0732">Signal</keyword>
<feature type="chain" id="PRO_5015779986" evidence="1">
    <location>
        <begin position="17"/>
        <end position="764"/>
    </location>
</feature>
<dbReference type="PROSITE" id="PS51257">
    <property type="entry name" value="PROKAR_LIPOPROTEIN"/>
    <property type="match status" value="1"/>
</dbReference>
<accession>A0A2T5ML04</accession>
<reference evidence="2 3" key="1">
    <citation type="submission" date="2018-04" db="EMBL/GenBank/DDBJ databases">
        <title>Novel species isolated from glacier.</title>
        <authorList>
            <person name="Liu Q."/>
            <person name="Xin Y.-H."/>
        </authorList>
    </citation>
    <scope>NUCLEOTIDE SEQUENCE [LARGE SCALE GENOMIC DNA]</scope>
    <source>
        <strain evidence="2 3">GT1R17</strain>
    </source>
</reference>
<dbReference type="RefSeq" id="WP_107938968.1">
    <property type="nucleotide sequence ID" value="NZ_QANS01000001.1"/>
</dbReference>
<organism evidence="2 3">
    <name type="scientific">Stenotrophobium rhamnosiphilum</name>
    <dbReference type="NCBI Taxonomy" id="2029166"/>
    <lineage>
        <taxon>Bacteria</taxon>
        <taxon>Pseudomonadati</taxon>
        <taxon>Pseudomonadota</taxon>
        <taxon>Gammaproteobacteria</taxon>
        <taxon>Nevskiales</taxon>
        <taxon>Nevskiaceae</taxon>
        <taxon>Stenotrophobium</taxon>
    </lineage>
</organism>
<evidence type="ECO:0000256" key="1">
    <source>
        <dbReference type="SAM" id="SignalP"/>
    </source>
</evidence>
<keyword evidence="3" id="KW-1185">Reference proteome</keyword>
<comment type="caution">
    <text evidence="2">The sequence shown here is derived from an EMBL/GenBank/DDBJ whole genome shotgun (WGS) entry which is preliminary data.</text>
</comment>
<name>A0A2T5ML04_9GAMM</name>
<evidence type="ECO:0000313" key="2">
    <source>
        <dbReference type="EMBL" id="PTU33261.1"/>
    </source>
</evidence>
<dbReference type="Proteomes" id="UP000244248">
    <property type="component" value="Unassembled WGS sequence"/>
</dbReference>
<dbReference type="InterPro" id="IPR029058">
    <property type="entry name" value="AB_hydrolase_fold"/>
</dbReference>
<sequence length="764" mass="78211">MRISRIVSIFSVLALAACGSQNDGPDISNPDGSTSNSATSLFDPTAGVIPFPFDALFADANGNLTGTINIPNPKGAPFVNDANRQDGFSTVASAFTDFAGKVDFATAAVDPVTHLPGLMVIDGSTGAPLVAGTDYVLQTSTALDDAFGTPINSFRTRILIEPLKPLKQSTTYVVAVTSALKSTDGIPIVANAMFKVVRSATAVTGSPTAQDSDPANPNYAYLQRLTVAQKTTLEVLRSRIIRPVVAQLGGAGIPEAAIVIAWPFTTQSITNTLAAVNTGATSKTIVLQASGLDTAAAGAPAGADIYIGKLFGLPYYLATDATRTLTDTPLKSYWKNNGVPAAGNFGPTKATSSPVPCGLFATGAPTVPGISQSKVDSTTACFPTPKKSSDETIPVLATVPNAAGCPTGQPLAGWPVVIFQHGITGNRTQMLGIAPTLAKGCMVTIAIDLPLHGLPPPVNPAAPTPIDKVYLATGGIERTFNLDAAGRGPSMTGYTSAASSGTHFINLASVITSRDNIREAAADLITLTKSIPAATFVDGVGVPVVGFKIDSSKIYFVGHSLGGIVGGTLLGVNTDIKAATLAMPGGGVAKLLDASASFSPKIAQGLASNGVNKGTDTYETFLRFAQTLVDSGDPINFAVAARANHPIHMIEVVGSSSSLPDQVVPNNALAGTLASIPGYLSGTDPLYRMMGLEVIDNLNVPVATPELKTGANLGYVVRFTAGDHGSILSPTASPAATQEMQRETVNFLASGGTCLPIGRSCTGP</sequence>
<dbReference type="AlphaFoldDB" id="A0A2T5ML04"/>
<dbReference type="EMBL" id="QANS01000001">
    <property type="protein sequence ID" value="PTU33261.1"/>
    <property type="molecule type" value="Genomic_DNA"/>
</dbReference>
<proteinExistence type="predicted"/>
<protein>
    <submittedName>
        <fullName evidence="2">Uncharacterized protein</fullName>
    </submittedName>
</protein>
<evidence type="ECO:0000313" key="3">
    <source>
        <dbReference type="Proteomes" id="UP000244248"/>
    </source>
</evidence>
<dbReference type="OrthoDB" id="5477453at2"/>